<evidence type="ECO:0000313" key="11">
    <source>
        <dbReference type="EMBL" id="RKQ91095.1"/>
    </source>
</evidence>
<evidence type="ECO:0000256" key="10">
    <source>
        <dbReference type="RuleBase" id="RU363013"/>
    </source>
</evidence>
<comment type="pathway">
    <text evidence="1 9 10">Carbohydrate degradation; glycolysis; D-glyceraldehyde 3-phosphate from glycerone phosphate: step 1/1.</text>
</comment>
<evidence type="ECO:0000313" key="12">
    <source>
        <dbReference type="Proteomes" id="UP000278962"/>
    </source>
</evidence>
<dbReference type="Gene3D" id="3.20.20.70">
    <property type="entry name" value="Aldolase class I"/>
    <property type="match status" value="1"/>
</dbReference>
<feature type="binding site" evidence="9">
    <location>
        <begin position="234"/>
        <end position="235"/>
    </location>
    <ligand>
        <name>substrate</name>
    </ligand>
</feature>
<evidence type="ECO:0000256" key="4">
    <source>
        <dbReference type="ARBA" id="ARBA00019397"/>
    </source>
</evidence>
<comment type="subcellular location">
    <subcellularLocation>
        <location evidence="9 10">Cytoplasm</location>
    </subcellularLocation>
</comment>
<evidence type="ECO:0000256" key="5">
    <source>
        <dbReference type="ARBA" id="ARBA00022432"/>
    </source>
</evidence>
<feature type="active site" description="Electrophile" evidence="9">
    <location>
        <position position="96"/>
    </location>
</feature>
<comment type="function">
    <text evidence="9">Involved in the gluconeogenesis. Catalyzes stereospecifically the conversion of dihydroxyacetone phosphate (DHAP) to D-glyceraldehyde-3-phosphate (G3P).</text>
</comment>
<evidence type="ECO:0000256" key="1">
    <source>
        <dbReference type="ARBA" id="ARBA00004680"/>
    </source>
</evidence>
<evidence type="ECO:0000256" key="2">
    <source>
        <dbReference type="ARBA" id="ARBA00007422"/>
    </source>
</evidence>
<organism evidence="11 12">
    <name type="scientific">Solirubrobacter pauli</name>
    <dbReference type="NCBI Taxonomy" id="166793"/>
    <lineage>
        <taxon>Bacteria</taxon>
        <taxon>Bacillati</taxon>
        <taxon>Actinomycetota</taxon>
        <taxon>Thermoleophilia</taxon>
        <taxon>Solirubrobacterales</taxon>
        <taxon>Solirubrobacteraceae</taxon>
        <taxon>Solirubrobacter</taxon>
    </lineage>
</organism>
<dbReference type="GO" id="GO:0046166">
    <property type="term" value="P:glyceraldehyde-3-phosphate biosynthetic process"/>
    <property type="evidence" value="ECO:0007669"/>
    <property type="project" value="TreeGrafter"/>
</dbReference>
<dbReference type="PROSITE" id="PS00171">
    <property type="entry name" value="TIM_1"/>
    <property type="match status" value="1"/>
</dbReference>
<proteinExistence type="inferred from homology"/>
<dbReference type="EC" id="5.3.1.1" evidence="3 9"/>
<evidence type="ECO:0000256" key="8">
    <source>
        <dbReference type="ARBA" id="ARBA00023235"/>
    </source>
</evidence>
<dbReference type="RefSeq" id="WP_121248413.1">
    <property type="nucleotide sequence ID" value="NZ_RBIL01000001.1"/>
</dbReference>
<dbReference type="InterPro" id="IPR020861">
    <property type="entry name" value="Triosephosphate_isomerase_AS"/>
</dbReference>
<keyword evidence="5 9" id="KW-0312">Gluconeogenesis</keyword>
<feature type="binding site" evidence="9">
    <location>
        <position position="213"/>
    </location>
    <ligand>
        <name>substrate</name>
    </ligand>
</feature>
<keyword evidence="12" id="KW-1185">Reference proteome</keyword>
<dbReference type="GO" id="GO:0005829">
    <property type="term" value="C:cytosol"/>
    <property type="evidence" value="ECO:0007669"/>
    <property type="project" value="TreeGrafter"/>
</dbReference>
<evidence type="ECO:0000256" key="3">
    <source>
        <dbReference type="ARBA" id="ARBA00011940"/>
    </source>
</evidence>
<dbReference type="FunFam" id="3.20.20.70:FF:000016">
    <property type="entry name" value="Triosephosphate isomerase"/>
    <property type="match status" value="1"/>
</dbReference>
<evidence type="ECO:0000256" key="9">
    <source>
        <dbReference type="HAMAP-Rule" id="MF_00147"/>
    </source>
</evidence>
<dbReference type="InterPro" id="IPR022896">
    <property type="entry name" value="TrioseP_Isoase_bac/euk"/>
</dbReference>
<comment type="pathway">
    <text evidence="9 10">Carbohydrate biosynthesis; gluconeogenesis.</text>
</comment>
<evidence type="ECO:0000256" key="6">
    <source>
        <dbReference type="ARBA" id="ARBA00022490"/>
    </source>
</evidence>
<dbReference type="NCBIfam" id="TIGR00419">
    <property type="entry name" value="tim"/>
    <property type="match status" value="1"/>
</dbReference>
<accession>A0A660L9Z6</accession>
<dbReference type="InterPro" id="IPR013785">
    <property type="entry name" value="Aldolase_TIM"/>
</dbReference>
<feature type="binding site" evidence="9">
    <location>
        <begin position="10"/>
        <end position="12"/>
    </location>
    <ligand>
        <name>substrate</name>
    </ligand>
</feature>
<dbReference type="SUPFAM" id="SSF51351">
    <property type="entry name" value="Triosephosphate isomerase (TIM)"/>
    <property type="match status" value="1"/>
</dbReference>
<dbReference type="AlphaFoldDB" id="A0A660L9Z6"/>
<dbReference type="Pfam" id="PF00121">
    <property type="entry name" value="TIM"/>
    <property type="match status" value="1"/>
</dbReference>
<comment type="catalytic activity">
    <reaction evidence="9 10">
        <text>D-glyceraldehyde 3-phosphate = dihydroxyacetone phosphate</text>
        <dbReference type="Rhea" id="RHEA:18585"/>
        <dbReference type="ChEBI" id="CHEBI:57642"/>
        <dbReference type="ChEBI" id="CHEBI:59776"/>
        <dbReference type="EC" id="5.3.1.1"/>
    </reaction>
</comment>
<dbReference type="GO" id="GO:0006096">
    <property type="term" value="P:glycolytic process"/>
    <property type="evidence" value="ECO:0007669"/>
    <property type="project" value="UniProtKB-UniRule"/>
</dbReference>
<dbReference type="InterPro" id="IPR035990">
    <property type="entry name" value="TIM_sf"/>
</dbReference>
<keyword evidence="8 9" id="KW-0413">Isomerase</keyword>
<dbReference type="InterPro" id="IPR000652">
    <property type="entry name" value="Triosephosphate_isomerase"/>
</dbReference>
<evidence type="ECO:0000256" key="7">
    <source>
        <dbReference type="ARBA" id="ARBA00023152"/>
    </source>
</evidence>
<dbReference type="PROSITE" id="PS51440">
    <property type="entry name" value="TIM_2"/>
    <property type="match status" value="1"/>
</dbReference>
<keyword evidence="6 9" id="KW-0963">Cytoplasm</keyword>
<dbReference type="OrthoDB" id="9809429at2"/>
<protein>
    <recommendedName>
        <fullName evidence="4 9">Triosephosphate isomerase</fullName>
        <shortName evidence="9">TIM</shortName>
        <shortName evidence="9">TPI</shortName>
        <ecNumber evidence="3 9">5.3.1.1</ecNumber>
    </recommendedName>
    <alternativeName>
        <fullName evidence="9">Triose-phosphate isomerase</fullName>
    </alternativeName>
</protein>
<dbReference type="GO" id="GO:0019563">
    <property type="term" value="P:glycerol catabolic process"/>
    <property type="evidence" value="ECO:0007669"/>
    <property type="project" value="TreeGrafter"/>
</dbReference>
<name>A0A660L9Z6_9ACTN</name>
<sequence>MSRKPFIAGNWKLNNTIAEAEELIQGLLPRVGAVEDVDVVVAPSFLSLSAVVDSARGSAVQVYAQNMHEKDSGAFTGEVSAPMLAEIDVQGVILGHSERRQYFGETDRALQLKVPRALEAGLIPILCVGETEEEREQGDTERRLRHQVQEGLEKVPVDQLSTVVVAYEPIWAIGTGLTATPEQAQETCGFVRALVQGFDKEAGNAVRVLYGGSLKPDNAAEILGQPDIDGALVGGASLDAESFGAIVKAAQQA</sequence>
<dbReference type="Proteomes" id="UP000278962">
    <property type="component" value="Unassembled WGS sequence"/>
</dbReference>
<dbReference type="PANTHER" id="PTHR21139">
    <property type="entry name" value="TRIOSEPHOSPHATE ISOMERASE"/>
    <property type="match status" value="1"/>
</dbReference>
<feature type="binding site" evidence="9">
    <location>
        <position position="174"/>
    </location>
    <ligand>
        <name>substrate</name>
    </ligand>
</feature>
<keyword evidence="7 9" id="KW-0324">Glycolysis</keyword>
<dbReference type="CDD" id="cd00311">
    <property type="entry name" value="TIM"/>
    <property type="match status" value="1"/>
</dbReference>
<comment type="subunit">
    <text evidence="9 10">Homodimer.</text>
</comment>
<comment type="similarity">
    <text evidence="2 9 10">Belongs to the triosephosphate isomerase family.</text>
</comment>
<comment type="caution">
    <text evidence="11">The sequence shown here is derived from an EMBL/GenBank/DDBJ whole genome shotgun (WGS) entry which is preliminary data.</text>
</comment>
<dbReference type="EMBL" id="RBIL01000001">
    <property type="protein sequence ID" value="RKQ91095.1"/>
    <property type="molecule type" value="Genomic_DNA"/>
</dbReference>
<dbReference type="GO" id="GO:0004807">
    <property type="term" value="F:triose-phosphate isomerase activity"/>
    <property type="evidence" value="ECO:0007669"/>
    <property type="project" value="UniProtKB-UniRule"/>
</dbReference>
<dbReference type="HAMAP" id="MF_00147_B">
    <property type="entry name" value="TIM_B"/>
    <property type="match status" value="1"/>
</dbReference>
<dbReference type="UniPathway" id="UPA00109">
    <property type="reaction ID" value="UER00189"/>
</dbReference>
<feature type="active site" description="Proton acceptor" evidence="9">
    <location>
        <position position="168"/>
    </location>
</feature>
<dbReference type="PANTHER" id="PTHR21139:SF42">
    <property type="entry name" value="TRIOSEPHOSPHATE ISOMERASE"/>
    <property type="match status" value="1"/>
</dbReference>
<dbReference type="GO" id="GO:0006094">
    <property type="term" value="P:gluconeogenesis"/>
    <property type="evidence" value="ECO:0007669"/>
    <property type="project" value="UniProtKB-UniRule"/>
</dbReference>
<dbReference type="UniPathway" id="UPA00138"/>
<gene>
    <name evidence="9" type="primary">tpiA</name>
    <name evidence="11" type="ORF">C8N24_0912</name>
</gene>
<reference evidence="11 12" key="1">
    <citation type="submission" date="2018-10" db="EMBL/GenBank/DDBJ databases">
        <title>Genomic Encyclopedia of Archaeal and Bacterial Type Strains, Phase II (KMG-II): from individual species to whole genera.</title>
        <authorList>
            <person name="Goeker M."/>
        </authorList>
    </citation>
    <scope>NUCLEOTIDE SEQUENCE [LARGE SCALE GENOMIC DNA]</scope>
    <source>
        <strain evidence="11 12">DSM 14954</strain>
    </source>
</reference>